<dbReference type="InterPro" id="IPR036938">
    <property type="entry name" value="PAP2/HPO_sf"/>
</dbReference>
<dbReference type="SMART" id="SM00014">
    <property type="entry name" value="acidPPc"/>
    <property type="match status" value="1"/>
</dbReference>
<sequence>MIHEYRHTRTTRQSVPGTTARATRPTMRDYLVHVLCRLLSDRVTLGLAIALAAMVVLALGPLRPIDTLLNTLPRLESETLRTLLIYWPDTIASRAVALPVLGVVALRLTLWVRSWRPILLAGGSVFAMICLVSAMKLVLARSHPRTHDPSFFVDFGQNFSFPSGHGANAVLIYGIALFLIVRYRAVRPQVAVRLGVAIAGIAFVQSAVSIYLQFHWFSDLVTGMLAGALVLRMAMVLDGLIPEGFTRGWWPFTAPARPEPPLMPAHVQREAGMRHRPAPGRGQRRAVARPIPVRPPARPHSRPKRPSAPGPS</sequence>
<feature type="transmembrane region" description="Helical" evidence="2">
    <location>
        <begin position="43"/>
        <end position="65"/>
    </location>
</feature>
<dbReference type="Gene3D" id="1.20.144.10">
    <property type="entry name" value="Phosphatidic acid phosphatase type 2/haloperoxidase"/>
    <property type="match status" value="1"/>
</dbReference>
<feature type="transmembrane region" description="Helical" evidence="2">
    <location>
        <begin position="118"/>
        <end position="139"/>
    </location>
</feature>
<protein>
    <submittedName>
        <fullName evidence="4">Phosphatase PAP2 family protein</fullName>
    </submittedName>
</protein>
<feature type="compositionally biased region" description="Basic residues" evidence="1">
    <location>
        <begin position="274"/>
        <end position="287"/>
    </location>
</feature>
<feature type="region of interest" description="Disordered" evidence="1">
    <location>
        <begin position="1"/>
        <end position="21"/>
    </location>
</feature>
<name>A0ABU2H7Y5_9ACTN</name>
<evidence type="ECO:0000313" key="4">
    <source>
        <dbReference type="EMBL" id="MDS1271423.1"/>
    </source>
</evidence>
<dbReference type="Pfam" id="PF01569">
    <property type="entry name" value="PAP2"/>
    <property type="match status" value="1"/>
</dbReference>
<dbReference type="InterPro" id="IPR000326">
    <property type="entry name" value="PAP2/HPO"/>
</dbReference>
<feature type="transmembrane region" description="Helical" evidence="2">
    <location>
        <begin position="192"/>
        <end position="214"/>
    </location>
</feature>
<evidence type="ECO:0000313" key="5">
    <source>
        <dbReference type="Proteomes" id="UP001250214"/>
    </source>
</evidence>
<dbReference type="Proteomes" id="UP001250214">
    <property type="component" value="Unassembled WGS sequence"/>
</dbReference>
<evidence type="ECO:0000256" key="1">
    <source>
        <dbReference type="SAM" id="MobiDB-lite"/>
    </source>
</evidence>
<reference evidence="5" key="1">
    <citation type="submission" date="2023-07" db="EMBL/GenBank/DDBJ databases">
        <title>Novel species in the genus Lipingzhangella isolated from Sambhar Salt Lake.</title>
        <authorList>
            <person name="Jiya N."/>
            <person name="Kajale S."/>
            <person name="Sharma A."/>
        </authorList>
    </citation>
    <scope>NUCLEOTIDE SEQUENCE [LARGE SCALE GENOMIC DNA]</scope>
    <source>
        <strain evidence="5">LS1_29</strain>
    </source>
</reference>
<keyword evidence="2" id="KW-0812">Transmembrane</keyword>
<feature type="transmembrane region" description="Helical" evidence="2">
    <location>
        <begin position="159"/>
        <end position="180"/>
    </location>
</feature>
<feature type="compositionally biased region" description="Polar residues" evidence="1">
    <location>
        <begin position="11"/>
        <end position="21"/>
    </location>
</feature>
<evidence type="ECO:0000259" key="3">
    <source>
        <dbReference type="SMART" id="SM00014"/>
    </source>
</evidence>
<feature type="region of interest" description="Disordered" evidence="1">
    <location>
        <begin position="270"/>
        <end position="312"/>
    </location>
</feature>
<keyword evidence="2" id="KW-0472">Membrane</keyword>
<organism evidence="4 5">
    <name type="scientific">Lipingzhangella rawalii</name>
    <dbReference type="NCBI Taxonomy" id="2055835"/>
    <lineage>
        <taxon>Bacteria</taxon>
        <taxon>Bacillati</taxon>
        <taxon>Actinomycetota</taxon>
        <taxon>Actinomycetes</taxon>
        <taxon>Streptosporangiales</taxon>
        <taxon>Nocardiopsidaceae</taxon>
        <taxon>Lipingzhangella</taxon>
    </lineage>
</organism>
<feature type="transmembrane region" description="Helical" evidence="2">
    <location>
        <begin position="85"/>
        <end position="106"/>
    </location>
</feature>
<dbReference type="RefSeq" id="WP_310912984.1">
    <property type="nucleotide sequence ID" value="NZ_JAVLVT010000006.1"/>
</dbReference>
<keyword evidence="5" id="KW-1185">Reference proteome</keyword>
<feature type="domain" description="Phosphatidic acid phosphatase type 2/haloperoxidase" evidence="3">
    <location>
        <begin position="116"/>
        <end position="235"/>
    </location>
</feature>
<evidence type="ECO:0000256" key="2">
    <source>
        <dbReference type="SAM" id="Phobius"/>
    </source>
</evidence>
<dbReference type="EMBL" id="JAVLVT010000006">
    <property type="protein sequence ID" value="MDS1271423.1"/>
    <property type="molecule type" value="Genomic_DNA"/>
</dbReference>
<accession>A0ABU2H7Y5</accession>
<keyword evidence="2" id="KW-1133">Transmembrane helix</keyword>
<gene>
    <name evidence="4" type="ORF">RIF23_14070</name>
</gene>
<proteinExistence type="predicted"/>
<comment type="caution">
    <text evidence="4">The sequence shown here is derived from an EMBL/GenBank/DDBJ whole genome shotgun (WGS) entry which is preliminary data.</text>
</comment>
<dbReference type="SUPFAM" id="SSF48317">
    <property type="entry name" value="Acid phosphatase/Vanadium-dependent haloperoxidase"/>
    <property type="match status" value="1"/>
</dbReference>